<dbReference type="Gene3D" id="3.30.565.10">
    <property type="entry name" value="Histidine kinase-like ATPase, C-terminal domain"/>
    <property type="match status" value="1"/>
</dbReference>
<keyword evidence="4" id="KW-0808">Transferase</keyword>
<keyword evidence="7" id="KW-0067">ATP-binding</keyword>
<dbReference type="EMBL" id="VFON01000001">
    <property type="protein sequence ID" value="TQL43934.1"/>
    <property type="molecule type" value="Genomic_DNA"/>
</dbReference>
<reference evidence="12 13" key="1">
    <citation type="submission" date="2019-06" db="EMBL/GenBank/DDBJ databases">
        <title>Sequencing the genomes of 1000 actinobacteria strains.</title>
        <authorList>
            <person name="Klenk H.-P."/>
        </authorList>
    </citation>
    <scope>NUCLEOTIDE SEQUENCE [LARGE SCALE GENOMIC DNA]</scope>
    <source>
        <strain evidence="12 13">DSM 8803</strain>
    </source>
</reference>
<dbReference type="InterPro" id="IPR011712">
    <property type="entry name" value="Sig_transdc_His_kin_sub3_dim/P"/>
</dbReference>
<evidence type="ECO:0000256" key="8">
    <source>
        <dbReference type="ARBA" id="ARBA00023012"/>
    </source>
</evidence>
<feature type="domain" description="Histidine kinase/HSP90-like ATPase" evidence="11">
    <location>
        <begin position="400"/>
        <end position="491"/>
    </location>
</feature>
<evidence type="ECO:0000256" key="9">
    <source>
        <dbReference type="SAM" id="MobiDB-lite"/>
    </source>
</evidence>
<evidence type="ECO:0000256" key="2">
    <source>
        <dbReference type="ARBA" id="ARBA00012438"/>
    </source>
</evidence>
<dbReference type="Pfam" id="PF02518">
    <property type="entry name" value="HATPase_c"/>
    <property type="match status" value="1"/>
</dbReference>
<evidence type="ECO:0000259" key="11">
    <source>
        <dbReference type="SMART" id="SM00387"/>
    </source>
</evidence>
<protein>
    <recommendedName>
        <fullName evidence="2">histidine kinase</fullName>
        <ecNumber evidence="2">2.7.13.3</ecNumber>
    </recommendedName>
</protein>
<dbReference type="RefSeq" id="WP_425460810.1">
    <property type="nucleotide sequence ID" value="NZ_BAAAUY010000001.1"/>
</dbReference>
<dbReference type="Gene3D" id="1.20.5.1930">
    <property type="match status" value="1"/>
</dbReference>
<dbReference type="InterPro" id="IPR036890">
    <property type="entry name" value="HATPase_C_sf"/>
</dbReference>
<comment type="caution">
    <text evidence="12">The sequence shown here is derived from an EMBL/GenBank/DDBJ whole genome shotgun (WGS) entry which is preliminary data.</text>
</comment>
<dbReference type="EC" id="2.7.13.3" evidence="2"/>
<dbReference type="AlphaFoldDB" id="A0A542Y7F9"/>
<name>A0A542Y7F9_9MICO</name>
<keyword evidence="8" id="KW-0902">Two-component regulatory system</keyword>
<proteinExistence type="predicted"/>
<gene>
    <name evidence="12" type="ORF">FB468_1971</name>
</gene>
<keyword evidence="5" id="KW-0547">Nucleotide-binding</keyword>
<dbReference type="SUPFAM" id="SSF55874">
    <property type="entry name" value="ATPase domain of HSP90 chaperone/DNA topoisomerase II/histidine kinase"/>
    <property type="match status" value="1"/>
</dbReference>
<keyword evidence="10" id="KW-0812">Transmembrane</keyword>
<sequence length="491" mass="52027">MSSEKWAGAPTAPTAGYPQAAQPPHTQQAPQAQPPQTQQTMQAPQAQAPQAQAPQAQAPQAQAPQAQAPQTQQTQARPPRRIALTMLHLAALGLLGWAFFVSAFALLGLGLGLTLVFGIGLLFLVALVYVLFGTAWFETERVDGLYRLGIPALRAVPQRTPGFAGFLRMMWAQLGDGRMWQSIASFTVATFLGLFFLICAQNLVWGAAAAILKLTGGNVAYHPNTGLLLAPFITELPWFAFALVAILCAASMVGLALLHRVLTVWIARAGAEADQAQQLQEAARLSEQQRVGAVRAADVERTRLERDLHDGVQPRLVSVGMTLGLAQQQIDSDPEGAKALISEAHTSTKAAITELRQLARGIHPSVLEDRGLDAALSALAGRSHVPVSLDVRLEGRCSREAETAVYFVIAESLTNAAKHSRASEARVTVRLRDGGTLWARVEDNGVGGARVVPGGGLDGITNRVLAAGGTFRLDSPLGGPTSLEVSVPCAS</sequence>
<dbReference type="STRING" id="55969.SD72_09980"/>
<keyword evidence="6 12" id="KW-0418">Kinase</keyword>
<dbReference type="InterPro" id="IPR003594">
    <property type="entry name" value="HATPase_dom"/>
</dbReference>
<feature type="transmembrane region" description="Helical" evidence="10">
    <location>
        <begin position="87"/>
        <end position="109"/>
    </location>
</feature>
<dbReference type="InterPro" id="IPR050482">
    <property type="entry name" value="Sensor_HK_TwoCompSys"/>
</dbReference>
<keyword evidence="3" id="KW-0597">Phosphoprotein</keyword>
<dbReference type="Proteomes" id="UP000319094">
    <property type="component" value="Unassembled WGS sequence"/>
</dbReference>
<dbReference type="GO" id="GO:0005524">
    <property type="term" value="F:ATP binding"/>
    <property type="evidence" value="ECO:0007669"/>
    <property type="project" value="UniProtKB-KW"/>
</dbReference>
<dbReference type="Pfam" id="PF07730">
    <property type="entry name" value="HisKA_3"/>
    <property type="match status" value="1"/>
</dbReference>
<evidence type="ECO:0000256" key="10">
    <source>
        <dbReference type="SAM" id="Phobius"/>
    </source>
</evidence>
<accession>A0A542Y7F9</accession>
<feature type="compositionally biased region" description="Low complexity" evidence="9">
    <location>
        <begin position="7"/>
        <end position="77"/>
    </location>
</feature>
<evidence type="ECO:0000256" key="6">
    <source>
        <dbReference type="ARBA" id="ARBA00022777"/>
    </source>
</evidence>
<feature type="transmembrane region" description="Helical" evidence="10">
    <location>
        <begin position="115"/>
        <end position="137"/>
    </location>
</feature>
<dbReference type="GO" id="GO:0016020">
    <property type="term" value="C:membrane"/>
    <property type="evidence" value="ECO:0007669"/>
    <property type="project" value="InterPro"/>
</dbReference>
<organism evidence="12 13">
    <name type="scientific">Leucobacter komagatae</name>
    <dbReference type="NCBI Taxonomy" id="55969"/>
    <lineage>
        <taxon>Bacteria</taxon>
        <taxon>Bacillati</taxon>
        <taxon>Actinomycetota</taxon>
        <taxon>Actinomycetes</taxon>
        <taxon>Micrococcales</taxon>
        <taxon>Microbacteriaceae</taxon>
        <taxon>Leucobacter</taxon>
    </lineage>
</organism>
<evidence type="ECO:0000256" key="7">
    <source>
        <dbReference type="ARBA" id="ARBA00022840"/>
    </source>
</evidence>
<evidence type="ECO:0000313" key="12">
    <source>
        <dbReference type="EMBL" id="TQL43934.1"/>
    </source>
</evidence>
<dbReference type="PANTHER" id="PTHR24421">
    <property type="entry name" value="NITRATE/NITRITE SENSOR PROTEIN NARX-RELATED"/>
    <property type="match status" value="1"/>
</dbReference>
<dbReference type="GO" id="GO:0000155">
    <property type="term" value="F:phosphorelay sensor kinase activity"/>
    <property type="evidence" value="ECO:0007669"/>
    <property type="project" value="InterPro"/>
</dbReference>
<evidence type="ECO:0000256" key="4">
    <source>
        <dbReference type="ARBA" id="ARBA00022679"/>
    </source>
</evidence>
<comment type="catalytic activity">
    <reaction evidence="1">
        <text>ATP + protein L-histidine = ADP + protein N-phospho-L-histidine.</text>
        <dbReference type="EC" id="2.7.13.3"/>
    </reaction>
</comment>
<evidence type="ECO:0000256" key="1">
    <source>
        <dbReference type="ARBA" id="ARBA00000085"/>
    </source>
</evidence>
<evidence type="ECO:0000256" key="5">
    <source>
        <dbReference type="ARBA" id="ARBA00022741"/>
    </source>
</evidence>
<keyword evidence="10" id="KW-0472">Membrane</keyword>
<keyword evidence="10" id="KW-1133">Transmembrane helix</keyword>
<dbReference type="SMART" id="SM00387">
    <property type="entry name" value="HATPase_c"/>
    <property type="match status" value="1"/>
</dbReference>
<dbReference type="CDD" id="cd16917">
    <property type="entry name" value="HATPase_UhpB-NarQ-NarX-like"/>
    <property type="match status" value="1"/>
</dbReference>
<dbReference type="PANTHER" id="PTHR24421:SF10">
    <property type="entry name" value="NITRATE_NITRITE SENSOR PROTEIN NARQ"/>
    <property type="match status" value="1"/>
</dbReference>
<feature type="transmembrane region" description="Helical" evidence="10">
    <location>
        <begin position="188"/>
        <end position="216"/>
    </location>
</feature>
<evidence type="ECO:0000313" key="13">
    <source>
        <dbReference type="Proteomes" id="UP000319094"/>
    </source>
</evidence>
<keyword evidence="13" id="KW-1185">Reference proteome</keyword>
<evidence type="ECO:0000256" key="3">
    <source>
        <dbReference type="ARBA" id="ARBA00022553"/>
    </source>
</evidence>
<feature type="region of interest" description="Disordered" evidence="9">
    <location>
        <begin position="1"/>
        <end position="77"/>
    </location>
</feature>
<feature type="transmembrane region" description="Helical" evidence="10">
    <location>
        <begin position="236"/>
        <end position="258"/>
    </location>
</feature>
<dbReference type="GO" id="GO:0046983">
    <property type="term" value="F:protein dimerization activity"/>
    <property type="evidence" value="ECO:0007669"/>
    <property type="project" value="InterPro"/>
</dbReference>